<gene>
    <name evidence="1" type="ORF">TCM_000969</name>
</gene>
<dbReference type="Proteomes" id="UP000026915">
    <property type="component" value="Chromosome 1"/>
</dbReference>
<name>A0A061DPN3_THECC</name>
<dbReference type="AlphaFoldDB" id="A0A061DPN3"/>
<organism evidence="1 2">
    <name type="scientific">Theobroma cacao</name>
    <name type="common">Cacao</name>
    <name type="synonym">Cocoa</name>
    <dbReference type="NCBI Taxonomy" id="3641"/>
    <lineage>
        <taxon>Eukaryota</taxon>
        <taxon>Viridiplantae</taxon>
        <taxon>Streptophyta</taxon>
        <taxon>Embryophyta</taxon>
        <taxon>Tracheophyta</taxon>
        <taxon>Spermatophyta</taxon>
        <taxon>Magnoliopsida</taxon>
        <taxon>eudicotyledons</taxon>
        <taxon>Gunneridae</taxon>
        <taxon>Pentapetalae</taxon>
        <taxon>rosids</taxon>
        <taxon>malvids</taxon>
        <taxon>Malvales</taxon>
        <taxon>Malvaceae</taxon>
        <taxon>Byttnerioideae</taxon>
        <taxon>Theobroma</taxon>
    </lineage>
</organism>
<sequence>MPVRYQSPHHKEARDEDCASLVEKITNRIDSWTSTYFSCAGRLQHIQSTPFTMQNFLVKTRLKKFLNSALLSSGKERKVAPVKAGSFSANFFVVVLLKQWW</sequence>
<dbReference type="InParanoid" id="A0A061DPN3"/>
<evidence type="ECO:0000313" key="1">
    <source>
        <dbReference type="EMBL" id="EOX91918.1"/>
    </source>
</evidence>
<reference evidence="1 2" key="1">
    <citation type="journal article" date="2013" name="Genome Biol.">
        <title>The genome sequence of the most widely cultivated cacao type and its use to identify candidate genes regulating pod color.</title>
        <authorList>
            <person name="Motamayor J.C."/>
            <person name="Mockaitis K."/>
            <person name="Schmutz J."/>
            <person name="Haiminen N."/>
            <person name="Iii D.L."/>
            <person name="Cornejo O."/>
            <person name="Findley S.D."/>
            <person name="Zheng P."/>
            <person name="Utro F."/>
            <person name="Royaert S."/>
            <person name="Saski C."/>
            <person name="Jenkins J."/>
            <person name="Podicheti R."/>
            <person name="Zhao M."/>
            <person name="Scheffler B.E."/>
            <person name="Stack J.C."/>
            <person name="Feltus F.A."/>
            <person name="Mustiga G.M."/>
            <person name="Amores F."/>
            <person name="Phillips W."/>
            <person name="Marelli J.P."/>
            <person name="May G.D."/>
            <person name="Shapiro H."/>
            <person name="Ma J."/>
            <person name="Bustamante C.D."/>
            <person name="Schnell R.J."/>
            <person name="Main D."/>
            <person name="Gilbert D."/>
            <person name="Parida L."/>
            <person name="Kuhn D.N."/>
        </authorList>
    </citation>
    <scope>NUCLEOTIDE SEQUENCE [LARGE SCALE GENOMIC DNA]</scope>
    <source>
        <strain evidence="2">cv. Matina 1-6</strain>
    </source>
</reference>
<keyword evidence="2" id="KW-1185">Reference proteome</keyword>
<dbReference type="EMBL" id="CM001879">
    <property type="protein sequence ID" value="EOX91918.1"/>
    <property type="molecule type" value="Genomic_DNA"/>
</dbReference>
<evidence type="ECO:0000313" key="2">
    <source>
        <dbReference type="Proteomes" id="UP000026915"/>
    </source>
</evidence>
<dbReference type="HOGENOM" id="CLU_2296768_0_0_1"/>
<accession>A0A061DPN3</accession>
<protein>
    <submittedName>
        <fullName evidence="1">Uncharacterized protein</fullName>
    </submittedName>
</protein>
<dbReference type="Gramene" id="EOX91918">
    <property type="protein sequence ID" value="EOX91918"/>
    <property type="gene ID" value="TCM_000969"/>
</dbReference>
<proteinExistence type="predicted"/>